<dbReference type="SUPFAM" id="SSF47923">
    <property type="entry name" value="Ypt/Rab-GAP domain of gyp1p"/>
    <property type="match status" value="2"/>
</dbReference>
<evidence type="ECO:0000259" key="1">
    <source>
        <dbReference type="PROSITE" id="PS50086"/>
    </source>
</evidence>
<proteinExistence type="predicted"/>
<sequence length="328" mass="37267">MVIGNKCPLVRNMQAINMDDTEYDPDIDDSTFDGALNPLPYGLNAKLNALMYLMVTFSFSYLFMVVNSTGEVWAVGLDVLRTDRSLVFYESESNQAKLWTVLSIYAWVDTDIGYVQGMNDICSPMIILLENESDAFWCFERAMRRLRDNFRCSANSMGVQTQLGTLAQIVRAINPKLHQHLEEMDGGEYLFAFRMLMVLFRREFSFVDSLYLWEMMWAMEYNPKIFSTYEETADATYPSAAPKLNDKLLKQCGKFEKNNVKSGSGGPLAVFLVASVLETKNKQLLKEAKGLDDVIKIIGDTTGNLDAKKACTEALRIHKKYMNKAHKS</sequence>
<dbReference type="InterPro" id="IPR000195">
    <property type="entry name" value="Rab-GAP-TBC_dom"/>
</dbReference>
<reference evidence="2" key="1">
    <citation type="journal article" date="2021" name="Front. Plant Sci.">
        <title>Chromosome-Scale Genome Assembly for Chinese Sour Jujube and Insights Into Its Genome Evolution and Domestication Signature.</title>
        <authorList>
            <person name="Shen L.-Y."/>
            <person name="Luo H."/>
            <person name="Wang X.-L."/>
            <person name="Wang X.-M."/>
            <person name="Qiu X.-J."/>
            <person name="Liu H."/>
            <person name="Zhou S.-S."/>
            <person name="Jia K.-H."/>
            <person name="Nie S."/>
            <person name="Bao Y.-T."/>
            <person name="Zhang R.-G."/>
            <person name="Yun Q.-Z."/>
            <person name="Chai Y.-H."/>
            <person name="Lu J.-Y."/>
            <person name="Li Y."/>
            <person name="Zhao S.-W."/>
            <person name="Mao J.-F."/>
            <person name="Jia S.-G."/>
            <person name="Mao Y.-M."/>
        </authorList>
    </citation>
    <scope>NUCLEOTIDE SEQUENCE</scope>
    <source>
        <strain evidence="2">AT0</strain>
        <tissue evidence="2">Leaf</tissue>
    </source>
</reference>
<dbReference type="EMBL" id="JAEACU010000009">
    <property type="protein sequence ID" value="KAH7517402.1"/>
    <property type="molecule type" value="Genomic_DNA"/>
</dbReference>
<dbReference type="Proteomes" id="UP000813462">
    <property type="component" value="Unassembled WGS sequence"/>
</dbReference>
<evidence type="ECO:0000313" key="2">
    <source>
        <dbReference type="EMBL" id="KAH7517402.1"/>
    </source>
</evidence>
<dbReference type="SMART" id="SM00164">
    <property type="entry name" value="TBC"/>
    <property type="match status" value="1"/>
</dbReference>
<protein>
    <recommendedName>
        <fullName evidence="1">Rab-GAP TBC domain-containing protein</fullName>
    </recommendedName>
</protein>
<dbReference type="PANTHER" id="PTHR22957:SF533">
    <property type="entry name" value="TBC1 DOMAIN FAMILY MEMBER 15-LIKE ISOFORM X1"/>
    <property type="match status" value="1"/>
</dbReference>
<organism evidence="2 3">
    <name type="scientific">Ziziphus jujuba var. spinosa</name>
    <dbReference type="NCBI Taxonomy" id="714518"/>
    <lineage>
        <taxon>Eukaryota</taxon>
        <taxon>Viridiplantae</taxon>
        <taxon>Streptophyta</taxon>
        <taxon>Embryophyta</taxon>
        <taxon>Tracheophyta</taxon>
        <taxon>Spermatophyta</taxon>
        <taxon>Magnoliopsida</taxon>
        <taxon>eudicotyledons</taxon>
        <taxon>Gunneridae</taxon>
        <taxon>Pentapetalae</taxon>
        <taxon>rosids</taxon>
        <taxon>fabids</taxon>
        <taxon>Rosales</taxon>
        <taxon>Rhamnaceae</taxon>
        <taxon>Paliureae</taxon>
        <taxon>Ziziphus</taxon>
    </lineage>
</organism>
<dbReference type="Pfam" id="PF00566">
    <property type="entry name" value="RabGAP-TBC"/>
    <property type="match status" value="1"/>
</dbReference>
<dbReference type="PROSITE" id="PS50086">
    <property type="entry name" value="TBC_RABGAP"/>
    <property type="match status" value="1"/>
</dbReference>
<evidence type="ECO:0000313" key="3">
    <source>
        <dbReference type="Proteomes" id="UP000813462"/>
    </source>
</evidence>
<gene>
    <name evidence="2" type="ORF">FEM48_Zijuj09G0059800</name>
</gene>
<dbReference type="GO" id="GO:0005096">
    <property type="term" value="F:GTPase activator activity"/>
    <property type="evidence" value="ECO:0007669"/>
    <property type="project" value="TreeGrafter"/>
</dbReference>
<dbReference type="InterPro" id="IPR035969">
    <property type="entry name" value="Rab-GAP_TBC_sf"/>
</dbReference>
<comment type="caution">
    <text evidence="2">The sequence shown here is derived from an EMBL/GenBank/DDBJ whole genome shotgun (WGS) entry which is preliminary data.</text>
</comment>
<dbReference type="AlphaFoldDB" id="A0A978URA2"/>
<accession>A0A978URA2</accession>
<dbReference type="PANTHER" id="PTHR22957">
    <property type="entry name" value="TBC1 DOMAIN FAMILY MEMBER GTPASE-ACTIVATING PROTEIN"/>
    <property type="match status" value="1"/>
</dbReference>
<name>A0A978URA2_ZIZJJ</name>
<dbReference type="Gene3D" id="1.10.8.270">
    <property type="entry name" value="putative rabgap domain of human tbc1 domain family member 14 like domains"/>
    <property type="match status" value="1"/>
</dbReference>
<dbReference type="Gene3D" id="1.10.472.80">
    <property type="entry name" value="Ypt/Rab-GAP domain of gyp1p, domain 3"/>
    <property type="match status" value="1"/>
</dbReference>
<feature type="domain" description="Rab-GAP TBC" evidence="1">
    <location>
        <begin position="1"/>
        <end position="220"/>
    </location>
</feature>